<proteinExistence type="predicted"/>
<dbReference type="EMBL" id="OU342829">
    <property type="protein sequence ID" value="CAG7580573.1"/>
    <property type="molecule type" value="Genomic_DNA"/>
</dbReference>
<gene>
    <name evidence="1" type="ORF">SLAVMIC_00482</name>
</gene>
<evidence type="ECO:0000313" key="1">
    <source>
        <dbReference type="EMBL" id="CAG7580573.1"/>
    </source>
</evidence>
<protein>
    <submittedName>
        <fullName evidence="1">Uncharacterized protein</fullName>
    </submittedName>
</protein>
<accession>A0A8D9CC63</accession>
<reference evidence="1" key="1">
    <citation type="submission" date="2021-06" db="EMBL/GenBank/DDBJ databases">
        <authorList>
            <person name="Gannon L."/>
            <person name="Redgwell R T."/>
            <person name="Michniewski S."/>
            <person name="Harrison D C."/>
            <person name="Millard A."/>
        </authorList>
    </citation>
    <scope>NUCLEOTIDE SEQUENCE</scope>
</reference>
<organism evidence="1">
    <name type="scientific">uncultured marine phage</name>
    <dbReference type="NCBI Taxonomy" id="707152"/>
    <lineage>
        <taxon>Viruses</taxon>
        <taxon>environmental samples</taxon>
    </lineage>
</organism>
<name>A0A8D9CC63_9VIRU</name>
<sequence>MKHLRLFEDFNQKEFEEKQKQKAFRDFQTIQSMFKTTRRFSMGHNINNASVNIDEFLSNPKSQFAMNEFEKNGEFDRPRFKKLIDTLKDMGAANIRVTGMPVGYGWSTQEIIDEPQADTLVFNAPDDVYDEMVKIAKPNDYQNFQSDEDNPNRGDYDGMIRFWWD</sequence>